<keyword evidence="6" id="KW-0800">Toxin</keyword>
<sequence>MSLLVLDTSALVSFLVGQDDLADRVRHTTAGHRLAAPHAVDLECASVLRGLTRGKKLSDAQAEQALEVLGRMALRRYDHTPLLPRIWQLRHNMWPYDASFIALAEQIGADLVTADAKLTGAPGLKCTIRNLRA</sequence>
<name>I2N0G7_STRT9</name>
<protein>
    <recommendedName>
        <fullName evidence="6">Ribonuclease VapC</fullName>
        <shortName evidence="6">RNase VapC</shortName>
        <ecNumber evidence="6">3.1.-.-</ecNumber>
    </recommendedName>
    <alternativeName>
        <fullName evidence="6">Toxin VapC</fullName>
    </alternativeName>
</protein>
<evidence type="ECO:0000256" key="3">
    <source>
        <dbReference type="ARBA" id="ARBA00022723"/>
    </source>
</evidence>
<keyword evidence="5 6" id="KW-0460">Magnesium</keyword>
<dbReference type="InterPro" id="IPR002716">
    <property type="entry name" value="PIN_dom"/>
</dbReference>
<dbReference type="GO" id="GO:0004540">
    <property type="term" value="F:RNA nuclease activity"/>
    <property type="evidence" value="ECO:0007669"/>
    <property type="project" value="InterPro"/>
</dbReference>
<dbReference type="GO" id="GO:0016787">
    <property type="term" value="F:hydrolase activity"/>
    <property type="evidence" value="ECO:0007669"/>
    <property type="project" value="UniProtKB-KW"/>
</dbReference>
<reference evidence="8 9" key="1">
    <citation type="journal article" date="2012" name="J. Bacteriol.">
        <title>Draft genome of Streptomyces tsukubaensis NRRL 18488, the producer of the clinically important immunosuppressant tacrolimus (FK506).</title>
        <authorList>
            <person name="Barreiro C."/>
            <person name="Prieto C."/>
            <person name="Sola-Landa A."/>
            <person name="Solera E."/>
            <person name="Martinez-Castro M."/>
            <person name="Perez-Redondo R."/>
            <person name="Garcia-Estrada C."/>
            <person name="Aparicio J.F."/>
            <person name="Fernandez-Martinez L.T."/>
            <person name="Santos-Aberturas J."/>
            <person name="Salehi-Najafabadi Z."/>
            <person name="Rodriguez-Garcia A."/>
            <person name="Tauch A."/>
            <person name="Martin J.F."/>
        </authorList>
    </citation>
    <scope>NUCLEOTIDE SEQUENCE [LARGE SCALE GENOMIC DNA]</scope>
    <source>
        <strain evidence="9">DSM 42081 / NBRC 108919 / NRRL 18488 / 9993</strain>
    </source>
</reference>
<dbReference type="EC" id="3.1.-.-" evidence="6"/>
<comment type="cofactor">
    <cofactor evidence="6">
        <name>Mg(2+)</name>
        <dbReference type="ChEBI" id="CHEBI:18420"/>
    </cofactor>
</comment>
<dbReference type="InterPro" id="IPR044153">
    <property type="entry name" value="PIN_Pae0151-like"/>
</dbReference>
<dbReference type="Proteomes" id="UP000005940">
    <property type="component" value="Chromosome"/>
</dbReference>
<dbReference type="GO" id="GO:0000287">
    <property type="term" value="F:magnesium ion binding"/>
    <property type="evidence" value="ECO:0007669"/>
    <property type="project" value="UniProtKB-UniRule"/>
</dbReference>
<gene>
    <name evidence="6" type="primary">vapC</name>
    <name evidence="8" type="ORF">STSU_020485</name>
</gene>
<feature type="domain" description="PIN" evidence="7">
    <location>
        <begin position="5"/>
        <end position="118"/>
    </location>
</feature>
<evidence type="ECO:0000313" key="9">
    <source>
        <dbReference type="Proteomes" id="UP000005940"/>
    </source>
</evidence>
<feature type="binding site" evidence="6">
    <location>
        <position position="97"/>
    </location>
    <ligand>
        <name>Mg(2+)</name>
        <dbReference type="ChEBI" id="CHEBI:18420"/>
    </ligand>
</feature>
<organism evidence="8 9">
    <name type="scientific">Streptomyces tsukubensis (strain DSM 42081 / NBRC 108919 / NRRL 18488 / 9993)</name>
    <dbReference type="NCBI Taxonomy" id="1114943"/>
    <lineage>
        <taxon>Bacteria</taxon>
        <taxon>Bacillati</taxon>
        <taxon>Actinomycetota</taxon>
        <taxon>Actinomycetes</taxon>
        <taxon>Kitasatosporales</taxon>
        <taxon>Streptomycetaceae</taxon>
        <taxon>Streptomyces</taxon>
    </lineage>
</organism>
<dbReference type="Pfam" id="PF01850">
    <property type="entry name" value="PIN"/>
    <property type="match status" value="1"/>
</dbReference>
<dbReference type="InterPro" id="IPR029060">
    <property type="entry name" value="PIN-like_dom_sf"/>
</dbReference>
<comment type="function">
    <text evidence="6">Toxic component of a toxin-antitoxin (TA) system. An RNase.</text>
</comment>
<dbReference type="CDD" id="cd09873">
    <property type="entry name" value="PIN_Pae0151-like"/>
    <property type="match status" value="1"/>
</dbReference>
<evidence type="ECO:0000256" key="1">
    <source>
        <dbReference type="ARBA" id="ARBA00022649"/>
    </source>
</evidence>
<feature type="binding site" evidence="6">
    <location>
        <position position="7"/>
    </location>
    <ligand>
        <name>Mg(2+)</name>
        <dbReference type="ChEBI" id="CHEBI:18420"/>
    </ligand>
</feature>
<evidence type="ECO:0000256" key="5">
    <source>
        <dbReference type="ARBA" id="ARBA00022842"/>
    </source>
</evidence>
<keyword evidence="3 6" id="KW-0479">Metal-binding</keyword>
<evidence type="ECO:0000256" key="4">
    <source>
        <dbReference type="ARBA" id="ARBA00022801"/>
    </source>
</evidence>
<dbReference type="Gene3D" id="3.40.50.1010">
    <property type="entry name" value="5'-nuclease"/>
    <property type="match status" value="1"/>
</dbReference>
<dbReference type="InterPro" id="IPR051619">
    <property type="entry name" value="TypeII_TA_RNase_PINc/VapC"/>
</dbReference>
<comment type="similarity">
    <text evidence="6">Belongs to the PINc/VapC protein family.</text>
</comment>
<keyword evidence="4 6" id="KW-0378">Hydrolase</keyword>
<dbReference type="RefSeq" id="WP_006348592.1">
    <property type="nucleotide sequence ID" value="NZ_CP029159.1"/>
</dbReference>
<proteinExistence type="inferred from homology"/>
<evidence type="ECO:0000256" key="6">
    <source>
        <dbReference type="HAMAP-Rule" id="MF_00265"/>
    </source>
</evidence>
<keyword evidence="1 6" id="KW-1277">Toxin-antitoxin system</keyword>
<keyword evidence="2 6" id="KW-0540">Nuclease</keyword>
<dbReference type="HAMAP" id="MF_00265">
    <property type="entry name" value="VapC_Nob1"/>
    <property type="match status" value="1"/>
</dbReference>
<dbReference type="GO" id="GO:0090729">
    <property type="term" value="F:toxin activity"/>
    <property type="evidence" value="ECO:0007669"/>
    <property type="project" value="UniProtKB-KW"/>
</dbReference>
<dbReference type="SUPFAM" id="SSF88723">
    <property type="entry name" value="PIN domain-like"/>
    <property type="match status" value="1"/>
</dbReference>
<accession>I2N0G7</accession>
<evidence type="ECO:0000259" key="7">
    <source>
        <dbReference type="Pfam" id="PF01850"/>
    </source>
</evidence>
<dbReference type="AlphaFoldDB" id="I2N0G7"/>
<evidence type="ECO:0000256" key="2">
    <source>
        <dbReference type="ARBA" id="ARBA00022722"/>
    </source>
</evidence>
<dbReference type="EMBL" id="CP029159">
    <property type="protein sequence ID" value="QKM69187.1"/>
    <property type="molecule type" value="Genomic_DNA"/>
</dbReference>
<dbReference type="InterPro" id="IPR022907">
    <property type="entry name" value="VapC_family"/>
</dbReference>
<keyword evidence="9" id="KW-1185">Reference proteome</keyword>
<dbReference type="PANTHER" id="PTHR35901">
    <property type="entry name" value="RIBONUCLEASE VAPC3"/>
    <property type="match status" value="1"/>
</dbReference>
<dbReference type="PANTHER" id="PTHR35901:SF1">
    <property type="entry name" value="EXONUCLEASE VAPC9"/>
    <property type="match status" value="1"/>
</dbReference>
<evidence type="ECO:0000313" key="8">
    <source>
        <dbReference type="EMBL" id="QKM69187.1"/>
    </source>
</evidence>